<sequence>MIGNLLSSALGLIGHQTLSYKHFTGYTVSDIGVKVSIYEEPIPLRGSFQPVPKELYEVNGLDFKQQWFVFYTSKNILEIGEDTSSDILIYNSKRYQVTSKNDWLDFNGWVGVLCVRI</sequence>
<comment type="caution">
    <text evidence="2">The sequence shown here is derived from an EMBL/GenBank/DDBJ whole genome shotgun (WGS) entry which is preliminary data.</text>
</comment>
<accession>A0A0S4R3I5</accession>
<accession>A0A9W5ALR3</accession>
<dbReference type="EMBL" id="FAVB01000001">
    <property type="protein sequence ID" value="CUU68068.1"/>
    <property type="molecule type" value="Genomic_DNA"/>
</dbReference>
<dbReference type="AlphaFoldDB" id="A0A0S4R3I5"/>
<name>A0A0S4R3I5_CAMHY</name>
<evidence type="ECO:0000313" key="1">
    <source>
        <dbReference type="EMBL" id="CUU68045.1"/>
    </source>
</evidence>
<dbReference type="Proteomes" id="UP000052245">
    <property type="component" value="Unassembled WGS sequence"/>
</dbReference>
<evidence type="ECO:0000313" key="2">
    <source>
        <dbReference type="EMBL" id="CUU68068.1"/>
    </source>
</evidence>
<reference evidence="3 4" key="1">
    <citation type="submission" date="2015-11" db="EMBL/GenBank/DDBJ databases">
        <authorList>
            <consortium name="Pathogen Informatics"/>
        </authorList>
    </citation>
    <scope>NUCLEOTIDE SEQUENCE [LARGE SCALE GENOMIC DNA]</scope>
    <source>
        <strain evidence="2 3">006A-0059</strain>
        <strain evidence="1 4">007A-0283</strain>
    </source>
</reference>
<keyword evidence="3" id="KW-1185">Reference proteome</keyword>
<evidence type="ECO:0000313" key="3">
    <source>
        <dbReference type="Proteomes" id="UP000052237"/>
    </source>
</evidence>
<organism evidence="2 3">
    <name type="scientific">Campylobacter hyointestinalis subsp. hyointestinalis</name>
    <dbReference type="NCBI Taxonomy" id="91352"/>
    <lineage>
        <taxon>Bacteria</taxon>
        <taxon>Pseudomonadati</taxon>
        <taxon>Campylobacterota</taxon>
        <taxon>Epsilonproteobacteria</taxon>
        <taxon>Campylobacterales</taxon>
        <taxon>Campylobacteraceae</taxon>
        <taxon>Campylobacter</taxon>
    </lineage>
</organism>
<proteinExistence type="predicted"/>
<evidence type="ECO:0000313" key="4">
    <source>
        <dbReference type="Proteomes" id="UP000052245"/>
    </source>
</evidence>
<dbReference type="Pfam" id="PF22755">
    <property type="entry name" value="E217_gp28"/>
    <property type="match status" value="1"/>
</dbReference>
<protein>
    <submittedName>
        <fullName evidence="2">Uncharacterized protein</fullName>
    </submittedName>
</protein>
<dbReference type="RefSeq" id="WP_059434842.1">
    <property type="nucleotide sequence ID" value="NZ_FAVB01000001.1"/>
</dbReference>
<gene>
    <name evidence="2" type="ORF">ERS686654_00049</name>
    <name evidence="1" type="ORF">ERS739223_00017</name>
</gene>
<dbReference type="InterPro" id="IPR054441">
    <property type="entry name" value="Gp28-like"/>
</dbReference>
<dbReference type="EMBL" id="FAVC01000001">
    <property type="protein sequence ID" value="CUU68045.1"/>
    <property type="molecule type" value="Genomic_DNA"/>
</dbReference>
<dbReference type="Proteomes" id="UP000052237">
    <property type="component" value="Unassembled WGS sequence"/>
</dbReference>